<protein>
    <recommendedName>
        <fullName evidence="1">VOC domain-containing protein</fullName>
    </recommendedName>
</protein>
<evidence type="ECO:0000259" key="1">
    <source>
        <dbReference type="PROSITE" id="PS51819"/>
    </source>
</evidence>
<dbReference type="PANTHER" id="PTHR33993">
    <property type="entry name" value="GLYOXALASE-RELATED"/>
    <property type="match status" value="1"/>
</dbReference>
<dbReference type="Pfam" id="PF00903">
    <property type="entry name" value="Glyoxalase"/>
    <property type="match status" value="1"/>
</dbReference>
<feature type="domain" description="VOC" evidence="1">
    <location>
        <begin position="13"/>
        <end position="124"/>
    </location>
</feature>
<gene>
    <name evidence="2" type="ORF">SAMN06272739_0211</name>
</gene>
<dbReference type="Gene3D" id="3.10.180.10">
    <property type="entry name" value="2,3-Dihydroxybiphenyl 1,2-Dioxygenase, domain 1"/>
    <property type="match status" value="1"/>
</dbReference>
<dbReference type="PANTHER" id="PTHR33993:SF1">
    <property type="entry name" value="GLYOXALASE FAMILY PROTEIN"/>
    <property type="match status" value="1"/>
</dbReference>
<dbReference type="PROSITE" id="PS51819">
    <property type="entry name" value="VOC"/>
    <property type="match status" value="1"/>
</dbReference>
<sequence length="125" mass="13393">MPDMADPTHLHHAIDYVELTVTDLAEAKRFYRGAFDWEFTDYGPAYAGIRNATGDGEVGGLRLDTEAAGRGGPLVLLFSADLHATVAAVGAAGGRIVKGPYEFPGGRRFHFRDPSGNELGVWSEG</sequence>
<organism evidence="2 3">
    <name type="scientific">Blastococcus haudaquaticus</name>
    <dbReference type="NCBI Taxonomy" id="1938745"/>
    <lineage>
        <taxon>Bacteria</taxon>
        <taxon>Bacillati</taxon>
        <taxon>Actinomycetota</taxon>
        <taxon>Actinomycetes</taxon>
        <taxon>Geodermatophilales</taxon>
        <taxon>Geodermatophilaceae</taxon>
        <taxon>Blastococcus</taxon>
    </lineage>
</organism>
<reference evidence="3" key="1">
    <citation type="submission" date="2017-09" db="EMBL/GenBank/DDBJ databases">
        <authorList>
            <person name="Varghese N."/>
            <person name="Submissions S."/>
        </authorList>
    </citation>
    <scope>NUCLEOTIDE SEQUENCE [LARGE SCALE GENOMIC DNA]</scope>
    <source>
        <strain evidence="3">DSM 44270</strain>
    </source>
</reference>
<dbReference type="InterPro" id="IPR029068">
    <property type="entry name" value="Glyas_Bleomycin-R_OHBP_Dase"/>
</dbReference>
<accession>A0A286GCF4</accession>
<dbReference type="InterPro" id="IPR052164">
    <property type="entry name" value="Anthracycline_SecMetBiosynth"/>
</dbReference>
<keyword evidence="3" id="KW-1185">Reference proteome</keyword>
<dbReference type="EMBL" id="OCNK01000001">
    <property type="protein sequence ID" value="SOD93190.1"/>
    <property type="molecule type" value="Genomic_DNA"/>
</dbReference>
<name>A0A286GCF4_9ACTN</name>
<dbReference type="AlphaFoldDB" id="A0A286GCF4"/>
<proteinExistence type="predicted"/>
<dbReference type="SUPFAM" id="SSF54593">
    <property type="entry name" value="Glyoxalase/Bleomycin resistance protein/Dihydroxybiphenyl dioxygenase"/>
    <property type="match status" value="1"/>
</dbReference>
<dbReference type="Proteomes" id="UP000219482">
    <property type="component" value="Unassembled WGS sequence"/>
</dbReference>
<dbReference type="InterPro" id="IPR004360">
    <property type="entry name" value="Glyas_Fos-R_dOase_dom"/>
</dbReference>
<evidence type="ECO:0000313" key="2">
    <source>
        <dbReference type="EMBL" id="SOD93190.1"/>
    </source>
</evidence>
<dbReference type="InterPro" id="IPR037523">
    <property type="entry name" value="VOC_core"/>
</dbReference>
<evidence type="ECO:0000313" key="3">
    <source>
        <dbReference type="Proteomes" id="UP000219482"/>
    </source>
</evidence>